<name>A0ABD2NXD1_9CUCU</name>
<proteinExistence type="predicted"/>
<reference evidence="3 4" key="1">
    <citation type="journal article" date="2021" name="BMC Biol.">
        <title>Horizontally acquired antibacterial genes associated with adaptive radiation of ladybird beetles.</title>
        <authorList>
            <person name="Li H.S."/>
            <person name="Tang X.F."/>
            <person name="Huang Y.H."/>
            <person name="Xu Z.Y."/>
            <person name="Chen M.L."/>
            <person name="Du X.Y."/>
            <person name="Qiu B.Y."/>
            <person name="Chen P.T."/>
            <person name="Zhang W."/>
            <person name="Slipinski A."/>
            <person name="Escalona H.E."/>
            <person name="Waterhouse R.M."/>
            <person name="Zwick A."/>
            <person name="Pang H."/>
        </authorList>
    </citation>
    <scope>NUCLEOTIDE SEQUENCE [LARGE SCALE GENOMIC DNA]</scope>
    <source>
        <strain evidence="3">SYSU2018</strain>
    </source>
</reference>
<evidence type="ECO:0008006" key="5">
    <source>
        <dbReference type="Google" id="ProtNLM"/>
    </source>
</evidence>
<gene>
    <name evidence="3" type="ORF">HHI36_006514</name>
</gene>
<protein>
    <recommendedName>
        <fullName evidence="5">Secreted protein</fullName>
    </recommendedName>
</protein>
<feature type="region of interest" description="Disordered" evidence="1">
    <location>
        <begin position="42"/>
        <end position="89"/>
    </location>
</feature>
<evidence type="ECO:0000313" key="3">
    <source>
        <dbReference type="EMBL" id="KAL3283366.1"/>
    </source>
</evidence>
<evidence type="ECO:0000256" key="2">
    <source>
        <dbReference type="SAM" id="SignalP"/>
    </source>
</evidence>
<feature type="signal peptide" evidence="2">
    <location>
        <begin position="1"/>
        <end position="18"/>
    </location>
</feature>
<evidence type="ECO:0000313" key="4">
    <source>
        <dbReference type="Proteomes" id="UP001516400"/>
    </source>
</evidence>
<dbReference type="EMBL" id="JABFTP020000144">
    <property type="protein sequence ID" value="KAL3283366.1"/>
    <property type="molecule type" value="Genomic_DNA"/>
</dbReference>
<keyword evidence="2" id="KW-0732">Signal</keyword>
<dbReference type="AlphaFoldDB" id="A0ABD2NXD1"/>
<dbReference type="Proteomes" id="UP001516400">
    <property type="component" value="Unassembled WGS sequence"/>
</dbReference>
<keyword evidence="4" id="KW-1185">Reference proteome</keyword>
<organism evidence="3 4">
    <name type="scientific">Cryptolaemus montrouzieri</name>
    <dbReference type="NCBI Taxonomy" id="559131"/>
    <lineage>
        <taxon>Eukaryota</taxon>
        <taxon>Metazoa</taxon>
        <taxon>Ecdysozoa</taxon>
        <taxon>Arthropoda</taxon>
        <taxon>Hexapoda</taxon>
        <taxon>Insecta</taxon>
        <taxon>Pterygota</taxon>
        <taxon>Neoptera</taxon>
        <taxon>Endopterygota</taxon>
        <taxon>Coleoptera</taxon>
        <taxon>Polyphaga</taxon>
        <taxon>Cucujiformia</taxon>
        <taxon>Coccinelloidea</taxon>
        <taxon>Coccinellidae</taxon>
        <taxon>Scymninae</taxon>
        <taxon>Scymnini</taxon>
        <taxon>Cryptolaemus</taxon>
    </lineage>
</organism>
<feature type="chain" id="PRO_5044834843" description="Secreted protein" evidence="2">
    <location>
        <begin position="19"/>
        <end position="160"/>
    </location>
</feature>
<comment type="caution">
    <text evidence="3">The sequence shown here is derived from an EMBL/GenBank/DDBJ whole genome shotgun (WGS) entry which is preliminary data.</text>
</comment>
<accession>A0ABD2NXD1</accession>
<evidence type="ECO:0000256" key="1">
    <source>
        <dbReference type="SAM" id="MobiDB-lite"/>
    </source>
</evidence>
<feature type="compositionally biased region" description="Basic and acidic residues" evidence="1">
    <location>
        <begin position="42"/>
        <end position="74"/>
    </location>
</feature>
<sequence>MLWKALLLGAIVALGVQAGDVFGSFDDSQFSSWKDLFAAESRNDERDIEVATDRDREPLSPDYKEPTGQKEKPVLHPKPQKPSYDPSLIPGGVIEIPANGFPSLFGDPFHVPSGNERPGTGLFEFGNDDLGFPSISSHRPGGLFGGFFSSIGENKPWWKG</sequence>